<keyword evidence="14" id="KW-0843">Virulence</keyword>
<feature type="modified residue" description="4-aspartylphosphate" evidence="21">
    <location>
        <position position="578"/>
    </location>
</feature>
<evidence type="ECO:0000256" key="8">
    <source>
        <dbReference type="ARBA" id="ARBA00022729"/>
    </source>
</evidence>
<evidence type="ECO:0000256" key="13">
    <source>
        <dbReference type="ARBA" id="ARBA00023012"/>
    </source>
</evidence>
<evidence type="ECO:0000256" key="18">
    <source>
        <dbReference type="ARBA" id="ARBA00068150"/>
    </source>
</evidence>
<evidence type="ECO:0000256" key="15">
    <source>
        <dbReference type="ARBA" id="ARBA00023136"/>
    </source>
</evidence>
<evidence type="ECO:0000259" key="23">
    <source>
        <dbReference type="PROSITE" id="PS50109"/>
    </source>
</evidence>
<dbReference type="PROSITE" id="PS50894">
    <property type="entry name" value="HPT"/>
    <property type="match status" value="1"/>
</dbReference>
<evidence type="ECO:0000259" key="24">
    <source>
        <dbReference type="PROSITE" id="PS50110"/>
    </source>
</evidence>
<keyword evidence="7 22" id="KW-0812">Transmembrane</keyword>
<keyword evidence="5 21" id="KW-0597">Phosphoprotein</keyword>
<dbReference type="SMART" id="SM00387">
    <property type="entry name" value="HATPase_c"/>
    <property type="match status" value="1"/>
</dbReference>
<name>A0A840LFL7_9BURK</name>
<dbReference type="PROSITE" id="PS50109">
    <property type="entry name" value="HIS_KIN"/>
    <property type="match status" value="1"/>
</dbReference>
<dbReference type="AlphaFoldDB" id="A0A840LFL7"/>
<feature type="domain" description="HAMP" evidence="25">
    <location>
        <begin position="171"/>
        <end position="226"/>
    </location>
</feature>
<keyword evidence="8" id="KW-0732">Signal</keyword>
<comment type="caution">
    <text evidence="27">The sequence shown here is derived from an EMBL/GenBank/DDBJ whole genome shotgun (WGS) entry which is preliminary data.</text>
</comment>
<sequence>MNIQSIRFRLNLLFAVLVSVILGVFGLLSYQESSKQLVARYEEGRQSLQKRLAINLASPMWRFDAETLKKNLQAEIGPPVLGIVLRESRDDKAIASAWSPLAGKRRDLEDVLEFPLTIEQGGDTLDLGVVSVTTSRESIEQDLRALVLSRVMEIVVLVSLLLATLSLGLRQMVLRPLAALKSALTRAAALQDAKVTVSLPVAGRDEFTEVGKSFALIAARLSADLARREQKETELQQAYSLQLEMTAQVEHSKQLAEEASKAKSAFLANMSHEIRTPMNTIIGLSQLALKTHLQPRQHEYIERVCISGKHLLGIINDILDLSKIEADKLQVEQLPFELDALLSNVSNLVAEKAIAKDLEFIFDVGRDVPQRLIGDPLRLGQVMINFANNAVKFTDSGEISMVLRVERPVWSGPQGQPLIQLRFAVNDSGIGLSEAQMSQLFQNFQQADVSTTRKYGGTGLGLSISKRLAELMGGEVGVSSQLGVGSSFWFSACLGVDEDSEALPEAQTRAQALLELHTRVQGLHALVVDDHAYARSLMCEQLRDLGMRVEAVASGAEALAAVSTAAAQGEDFELLLLDWRMPEMDGIATAHAIHALKLARPPRLLLATAFGRDEVMQLAQAAQLDALLFKPIYLSALCAALRQALLPEAGGLPPVGKDAQKESAAMNLASITGARILLVDDNEFNQYLGTELLESAGFLVEVAENGLQALERLQQCQPEYFDAVLMDMQMPVMDGISATRAIRRLPQFACLPIIAMTANAMLQDRDDCLAAGMWSVVTKPVAPEDLWAALLQWIKPQQRAGNRPADGGRPAPGQLPEHLPGVDMVLGLSLAGDNTETYLEMFRIFMRNQGNLAAQLGNALRQGDMQSAERLAHSSKSVCGSLGATKLQEHAHRLEQAIRAGQSSESIQALVRALLEPLHALIEALQRSLPGLQAQQMVPVEPARLEQICRRLQALLKQADAEAALLLKEHADLLHSASPGGFARLNKAIEDFDFDAALQILGQHFLPD</sequence>
<feature type="domain" description="Histidine kinase" evidence="23">
    <location>
        <begin position="269"/>
        <end position="496"/>
    </location>
</feature>
<dbReference type="PROSITE" id="PS50110">
    <property type="entry name" value="RESPONSE_REGULATORY"/>
    <property type="match status" value="2"/>
</dbReference>
<dbReference type="InterPro" id="IPR005467">
    <property type="entry name" value="His_kinase_dom"/>
</dbReference>
<evidence type="ECO:0000256" key="3">
    <source>
        <dbReference type="ARBA" id="ARBA00012438"/>
    </source>
</evidence>
<dbReference type="FunFam" id="1.10.287.130:FF:000002">
    <property type="entry name" value="Two-component osmosensing histidine kinase"/>
    <property type="match status" value="1"/>
</dbReference>
<dbReference type="Gene3D" id="1.10.287.130">
    <property type="match status" value="1"/>
</dbReference>
<keyword evidence="11" id="KW-0067">ATP-binding</keyword>
<organism evidence="27 28">
    <name type="scientific">Roseateles oligotrophus</name>
    <dbReference type="NCBI Taxonomy" id="1769250"/>
    <lineage>
        <taxon>Bacteria</taxon>
        <taxon>Pseudomonadati</taxon>
        <taxon>Pseudomonadota</taxon>
        <taxon>Betaproteobacteria</taxon>
        <taxon>Burkholderiales</taxon>
        <taxon>Sphaerotilaceae</taxon>
        <taxon>Roseateles</taxon>
    </lineage>
</organism>
<dbReference type="FunFam" id="3.30.565.10:FF:000010">
    <property type="entry name" value="Sensor histidine kinase RcsC"/>
    <property type="match status" value="1"/>
</dbReference>
<dbReference type="Gene3D" id="3.40.50.2300">
    <property type="match status" value="2"/>
</dbReference>
<evidence type="ECO:0000256" key="6">
    <source>
        <dbReference type="ARBA" id="ARBA00022679"/>
    </source>
</evidence>
<dbReference type="EMBL" id="JACHLP010000011">
    <property type="protein sequence ID" value="MBB4845795.1"/>
    <property type="molecule type" value="Genomic_DNA"/>
</dbReference>
<evidence type="ECO:0000256" key="16">
    <source>
        <dbReference type="ARBA" id="ARBA00058004"/>
    </source>
</evidence>
<evidence type="ECO:0000259" key="25">
    <source>
        <dbReference type="PROSITE" id="PS50885"/>
    </source>
</evidence>
<evidence type="ECO:0000256" key="22">
    <source>
        <dbReference type="SAM" id="Phobius"/>
    </source>
</evidence>
<dbReference type="InterPro" id="IPR001789">
    <property type="entry name" value="Sig_transdc_resp-reg_receiver"/>
</dbReference>
<feature type="modified residue" description="4-aspartylphosphate" evidence="21">
    <location>
        <position position="727"/>
    </location>
</feature>
<keyword evidence="13" id="KW-0902">Two-component regulatory system</keyword>
<comment type="function">
    <text evidence="16">Member of the two-component regulatory system BvgS/BvgA. Phosphorylates BvgA via a four-step phosphorelay in response to environmental signals.</text>
</comment>
<keyword evidence="12 22" id="KW-1133">Transmembrane helix</keyword>
<evidence type="ECO:0000256" key="21">
    <source>
        <dbReference type="PROSITE-ProRule" id="PRU00169"/>
    </source>
</evidence>
<reference evidence="27 28" key="1">
    <citation type="submission" date="2020-08" db="EMBL/GenBank/DDBJ databases">
        <title>Functional genomics of gut bacteria from endangered species of beetles.</title>
        <authorList>
            <person name="Carlos-Shanley C."/>
        </authorList>
    </citation>
    <scope>NUCLEOTIDE SEQUENCE [LARGE SCALE GENOMIC DNA]</scope>
    <source>
        <strain evidence="27 28">S00239</strain>
    </source>
</reference>
<evidence type="ECO:0000256" key="10">
    <source>
        <dbReference type="ARBA" id="ARBA00022777"/>
    </source>
</evidence>
<feature type="domain" description="Response regulatory" evidence="24">
    <location>
        <begin position="524"/>
        <end position="645"/>
    </location>
</feature>
<keyword evidence="10 27" id="KW-0418">Kinase</keyword>
<dbReference type="Gene3D" id="3.30.565.10">
    <property type="entry name" value="Histidine kinase-like ATPase, C-terminal domain"/>
    <property type="match status" value="1"/>
</dbReference>
<evidence type="ECO:0000256" key="19">
    <source>
        <dbReference type="ARBA" id="ARBA00070152"/>
    </source>
</evidence>
<evidence type="ECO:0000256" key="5">
    <source>
        <dbReference type="ARBA" id="ARBA00022553"/>
    </source>
</evidence>
<dbReference type="PANTHER" id="PTHR45339:SF1">
    <property type="entry name" value="HYBRID SIGNAL TRANSDUCTION HISTIDINE KINASE J"/>
    <property type="match status" value="1"/>
</dbReference>
<dbReference type="CDD" id="cd00082">
    <property type="entry name" value="HisKA"/>
    <property type="match status" value="1"/>
</dbReference>
<dbReference type="Pfam" id="PF00072">
    <property type="entry name" value="Response_reg"/>
    <property type="match status" value="2"/>
</dbReference>
<feature type="domain" description="HPt" evidence="26">
    <location>
        <begin position="834"/>
        <end position="932"/>
    </location>
</feature>
<dbReference type="Pfam" id="PF01627">
    <property type="entry name" value="Hpt"/>
    <property type="match status" value="1"/>
</dbReference>
<evidence type="ECO:0000313" key="27">
    <source>
        <dbReference type="EMBL" id="MBB4845795.1"/>
    </source>
</evidence>
<dbReference type="RefSeq" id="WP_184304066.1">
    <property type="nucleotide sequence ID" value="NZ_JACHLP010000011.1"/>
</dbReference>
<evidence type="ECO:0000256" key="1">
    <source>
        <dbReference type="ARBA" id="ARBA00000085"/>
    </source>
</evidence>
<keyword evidence="6 27" id="KW-0808">Transferase</keyword>
<dbReference type="CDD" id="cd17546">
    <property type="entry name" value="REC_hyHK_CKI1_RcsC-like"/>
    <property type="match status" value="2"/>
</dbReference>
<dbReference type="InterPro" id="IPR004358">
    <property type="entry name" value="Sig_transdc_His_kin-like_C"/>
</dbReference>
<dbReference type="CDD" id="cd00088">
    <property type="entry name" value="HPT"/>
    <property type="match status" value="1"/>
</dbReference>
<dbReference type="Pfam" id="PF02518">
    <property type="entry name" value="HATPase_c"/>
    <property type="match status" value="1"/>
</dbReference>
<evidence type="ECO:0000256" key="2">
    <source>
        <dbReference type="ARBA" id="ARBA00004651"/>
    </source>
</evidence>
<dbReference type="InterPro" id="IPR003661">
    <property type="entry name" value="HisK_dim/P_dom"/>
</dbReference>
<dbReference type="InterPro" id="IPR008207">
    <property type="entry name" value="Sig_transdc_His_kin_Hpt_dom"/>
</dbReference>
<keyword evidence="4" id="KW-1003">Cell membrane</keyword>
<evidence type="ECO:0000256" key="20">
    <source>
        <dbReference type="PROSITE-ProRule" id="PRU00110"/>
    </source>
</evidence>
<evidence type="ECO:0000259" key="26">
    <source>
        <dbReference type="PROSITE" id="PS50894"/>
    </source>
</evidence>
<keyword evidence="15 22" id="KW-0472">Membrane</keyword>
<dbReference type="PROSITE" id="PS50885">
    <property type="entry name" value="HAMP"/>
    <property type="match status" value="1"/>
</dbReference>
<dbReference type="InterPro" id="IPR003594">
    <property type="entry name" value="HATPase_dom"/>
</dbReference>
<evidence type="ECO:0000256" key="12">
    <source>
        <dbReference type="ARBA" id="ARBA00022989"/>
    </source>
</evidence>
<feature type="transmembrane region" description="Helical" evidence="22">
    <location>
        <begin position="12"/>
        <end position="30"/>
    </location>
</feature>
<comment type="subcellular location">
    <subcellularLocation>
        <location evidence="2">Cell membrane</location>
        <topology evidence="2">Multi-pass membrane protein</topology>
    </subcellularLocation>
</comment>
<dbReference type="SUPFAM" id="SSF47384">
    <property type="entry name" value="Homodimeric domain of signal transducing histidine kinase"/>
    <property type="match status" value="1"/>
</dbReference>
<dbReference type="CDD" id="cd16922">
    <property type="entry name" value="HATPase_EvgS-ArcB-TorS-like"/>
    <property type="match status" value="1"/>
</dbReference>
<evidence type="ECO:0000256" key="17">
    <source>
        <dbReference type="ARBA" id="ARBA00064003"/>
    </source>
</evidence>
<dbReference type="PRINTS" id="PR00344">
    <property type="entry name" value="BCTRLSENSOR"/>
</dbReference>
<dbReference type="Proteomes" id="UP000562027">
    <property type="component" value="Unassembled WGS sequence"/>
</dbReference>
<dbReference type="SMART" id="SM00448">
    <property type="entry name" value="REC"/>
    <property type="match status" value="2"/>
</dbReference>
<evidence type="ECO:0000313" key="28">
    <source>
        <dbReference type="Proteomes" id="UP000562027"/>
    </source>
</evidence>
<accession>A0A840LFL7</accession>
<dbReference type="EC" id="2.7.13.3" evidence="3"/>
<gene>
    <name evidence="27" type="ORF">HNP55_004347</name>
</gene>
<evidence type="ECO:0000256" key="14">
    <source>
        <dbReference type="ARBA" id="ARBA00023026"/>
    </source>
</evidence>
<keyword evidence="9" id="KW-0547">Nucleotide-binding</keyword>
<dbReference type="InterPro" id="IPR003660">
    <property type="entry name" value="HAMP_dom"/>
</dbReference>
<dbReference type="SUPFAM" id="SSF52172">
    <property type="entry name" value="CheY-like"/>
    <property type="match status" value="2"/>
</dbReference>
<dbReference type="InterPro" id="IPR036890">
    <property type="entry name" value="HATPase_C_sf"/>
</dbReference>
<evidence type="ECO:0000256" key="4">
    <source>
        <dbReference type="ARBA" id="ARBA00022475"/>
    </source>
</evidence>
<feature type="domain" description="Response regulatory" evidence="24">
    <location>
        <begin position="675"/>
        <end position="794"/>
    </location>
</feature>
<evidence type="ECO:0000256" key="11">
    <source>
        <dbReference type="ARBA" id="ARBA00022840"/>
    </source>
</evidence>
<dbReference type="Pfam" id="PF00512">
    <property type="entry name" value="HisKA"/>
    <property type="match status" value="1"/>
</dbReference>
<dbReference type="SMART" id="SM00073">
    <property type="entry name" value="HPT"/>
    <property type="match status" value="1"/>
</dbReference>
<dbReference type="GO" id="GO:0005886">
    <property type="term" value="C:plasma membrane"/>
    <property type="evidence" value="ECO:0007669"/>
    <property type="project" value="UniProtKB-SubCell"/>
</dbReference>
<comment type="catalytic activity">
    <reaction evidence="1">
        <text>ATP + protein L-histidine = ADP + protein N-phospho-L-histidine.</text>
        <dbReference type="EC" id="2.7.13.3"/>
    </reaction>
</comment>
<proteinExistence type="predicted"/>
<dbReference type="Gene3D" id="1.20.120.160">
    <property type="entry name" value="HPT domain"/>
    <property type="match status" value="1"/>
</dbReference>
<dbReference type="SUPFAM" id="SSF55874">
    <property type="entry name" value="ATPase domain of HSP90 chaperone/DNA topoisomerase II/histidine kinase"/>
    <property type="match status" value="1"/>
</dbReference>
<evidence type="ECO:0000256" key="9">
    <source>
        <dbReference type="ARBA" id="ARBA00022741"/>
    </source>
</evidence>
<evidence type="ECO:0000256" key="7">
    <source>
        <dbReference type="ARBA" id="ARBA00022692"/>
    </source>
</evidence>
<comment type="subunit">
    <text evidence="17">At low DSF concentrations, interacts with RpfF.</text>
</comment>
<dbReference type="InterPro" id="IPR036097">
    <property type="entry name" value="HisK_dim/P_sf"/>
</dbReference>
<dbReference type="GO" id="GO:0005524">
    <property type="term" value="F:ATP binding"/>
    <property type="evidence" value="ECO:0007669"/>
    <property type="project" value="UniProtKB-KW"/>
</dbReference>
<protein>
    <recommendedName>
        <fullName evidence="18">Sensory/regulatory protein RpfC</fullName>
        <ecNumber evidence="3">2.7.13.3</ecNumber>
    </recommendedName>
    <alternativeName>
        <fullName evidence="19">Virulence sensor protein BvgS</fullName>
    </alternativeName>
</protein>
<dbReference type="InterPro" id="IPR036641">
    <property type="entry name" value="HPT_dom_sf"/>
</dbReference>
<dbReference type="GO" id="GO:0000155">
    <property type="term" value="F:phosphorelay sensor kinase activity"/>
    <property type="evidence" value="ECO:0007669"/>
    <property type="project" value="InterPro"/>
</dbReference>
<dbReference type="InterPro" id="IPR011006">
    <property type="entry name" value="CheY-like_superfamily"/>
</dbReference>
<dbReference type="SUPFAM" id="SSF47226">
    <property type="entry name" value="Histidine-containing phosphotransfer domain, HPT domain"/>
    <property type="match status" value="1"/>
</dbReference>
<keyword evidence="28" id="KW-1185">Reference proteome</keyword>
<feature type="modified residue" description="Phosphohistidine" evidence="20">
    <location>
        <position position="873"/>
    </location>
</feature>
<dbReference type="PANTHER" id="PTHR45339">
    <property type="entry name" value="HYBRID SIGNAL TRANSDUCTION HISTIDINE KINASE J"/>
    <property type="match status" value="1"/>
</dbReference>
<dbReference type="SMART" id="SM00388">
    <property type="entry name" value="HisKA"/>
    <property type="match status" value="1"/>
</dbReference>